<dbReference type="Gene3D" id="3.90.850.10">
    <property type="entry name" value="Fumarylacetoacetase-like, C-terminal domain"/>
    <property type="match status" value="1"/>
</dbReference>
<comment type="caution">
    <text evidence="1">The sequence shown here is derived from an EMBL/GenBank/DDBJ whole genome shotgun (WGS) entry which is preliminary data.</text>
</comment>
<accession>A0ABV4U9M8</accession>
<dbReference type="Proteomes" id="UP001575105">
    <property type="component" value="Unassembled WGS sequence"/>
</dbReference>
<gene>
    <name evidence="1" type="primary">araD1</name>
    <name evidence="1" type="ORF">ACERK3_18735</name>
</gene>
<evidence type="ECO:0000313" key="1">
    <source>
        <dbReference type="EMBL" id="MFA9480313.1"/>
    </source>
</evidence>
<dbReference type="EMBL" id="JBGUBD010000018">
    <property type="protein sequence ID" value="MFA9480313.1"/>
    <property type="molecule type" value="Genomic_DNA"/>
</dbReference>
<dbReference type="PIRSF" id="PIRSF033905">
    <property type="entry name" value="UCP033905"/>
    <property type="match status" value="1"/>
</dbReference>
<proteinExistence type="predicted"/>
<protein>
    <submittedName>
        <fullName evidence="1">AraD1 family protein</fullName>
    </submittedName>
</protein>
<name>A0ABV4U9M8_9BACT</name>
<sequence>MRDVRLVQLQRSGQRAVAIVEGDALVLLHEVRSAYGLADQAAEEGEPLAEIACQLAKGDRLDYDAIYTGTGDWRLLPCWDHPDEPARCLVTGTGLTHQASADNRQAMHELEPAELTDSMKMYRWGLEGGRPAPGCIGVAPEWFFKGVGTVLCAHGQPLTVPPFGESGGEEPEIAGCYFVDAKGRPRRVGFATANEFSDHALEKRNYLYLAPSKLRECALGPELCISADFEDVRGEVCIERDGQTLWFAAIATGEANMCHSLANLEHHHFKYPQHRRPGDAHVHFLGADAFSYGTGVELRAGDRMVVQWSGFGRPLVNPLCVARERQTLVKVQPL</sequence>
<reference evidence="1 2" key="1">
    <citation type="submission" date="2024-08" db="EMBL/GenBank/DDBJ databases">
        <title>Whole-genome sequencing of halo(alkali)philic microorganisms from hypersaline lakes.</title>
        <authorList>
            <person name="Sorokin D.Y."/>
            <person name="Merkel A.Y."/>
            <person name="Messina E."/>
            <person name="Yakimov M."/>
        </authorList>
    </citation>
    <scope>NUCLEOTIDE SEQUENCE [LARGE SCALE GENOMIC DNA]</scope>
    <source>
        <strain evidence="1 2">AB-hyl4</strain>
    </source>
</reference>
<dbReference type="InterPro" id="IPR009645">
    <property type="entry name" value="GguC"/>
</dbReference>
<dbReference type="RefSeq" id="WP_425347230.1">
    <property type="nucleotide sequence ID" value="NZ_JBGUBD010000018.1"/>
</dbReference>
<dbReference type="SUPFAM" id="SSF56529">
    <property type="entry name" value="FAH"/>
    <property type="match status" value="1"/>
</dbReference>
<dbReference type="NCBIfam" id="NF040903">
    <property type="entry name" value="GguC"/>
    <property type="match status" value="1"/>
</dbReference>
<organism evidence="1 2">
    <name type="scientific">Natronomicrosphaera hydrolytica</name>
    <dbReference type="NCBI Taxonomy" id="3242702"/>
    <lineage>
        <taxon>Bacteria</taxon>
        <taxon>Pseudomonadati</taxon>
        <taxon>Planctomycetota</taxon>
        <taxon>Phycisphaerae</taxon>
        <taxon>Phycisphaerales</taxon>
        <taxon>Phycisphaeraceae</taxon>
        <taxon>Natronomicrosphaera</taxon>
    </lineage>
</organism>
<keyword evidence="2" id="KW-1185">Reference proteome</keyword>
<evidence type="ECO:0000313" key="2">
    <source>
        <dbReference type="Proteomes" id="UP001575105"/>
    </source>
</evidence>
<dbReference type="InterPro" id="IPR036663">
    <property type="entry name" value="Fumarylacetoacetase_C_sf"/>
</dbReference>